<dbReference type="EMBL" id="CACTIH010002393">
    <property type="protein sequence ID" value="CAA2976275.1"/>
    <property type="molecule type" value="Genomic_DNA"/>
</dbReference>
<evidence type="ECO:0000313" key="2">
    <source>
        <dbReference type="Proteomes" id="UP000594638"/>
    </source>
</evidence>
<dbReference type="Proteomes" id="UP000594638">
    <property type="component" value="Unassembled WGS sequence"/>
</dbReference>
<reference evidence="1 2" key="1">
    <citation type="submission" date="2019-12" db="EMBL/GenBank/DDBJ databases">
        <authorList>
            <person name="Alioto T."/>
            <person name="Alioto T."/>
            <person name="Gomez Garrido J."/>
        </authorList>
    </citation>
    <scope>NUCLEOTIDE SEQUENCE [LARGE SCALE GENOMIC DNA]</scope>
</reference>
<dbReference type="OrthoDB" id="752671at2759"/>
<gene>
    <name evidence="1" type="ORF">OLEA9_A021249</name>
</gene>
<dbReference type="PANTHER" id="PTHR34130:SF3">
    <property type="entry name" value="DUF1645 FAMILY PROTEIN"/>
    <property type="match status" value="1"/>
</dbReference>
<proteinExistence type="predicted"/>
<sequence length="225" mass="25840">MVDTANIQENAAEESDEALSLCDFPINTDENDQIIKDLCKNRDIQTSSSNIFEFFSDISSEMSHAEEIIFCGELLPFKLQPVPVLDDVQEHLLQDDQKSEEIHPRQFQSWDELKIMRSKGTNTGLLRSSRSLGFRPFRALKPRWYVFMFGIVKFPPEMDLQDIKNRQFRCNTRSIFPWIDAEGKAPVSRSDRKNTCGNDLLRVLSCKKHANVAVKASIGIMPRKV</sequence>
<protein>
    <submittedName>
        <fullName evidence="1">Uncharacterized protein</fullName>
    </submittedName>
</protein>
<name>A0A8S0RBV6_OLEEU</name>
<dbReference type="PANTHER" id="PTHR34130">
    <property type="entry name" value="OS08G0243800 PROTEIN"/>
    <property type="match status" value="1"/>
</dbReference>
<organism evidence="1 2">
    <name type="scientific">Olea europaea subsp. europaea</name>
    <dbReference type="NCBI Taxonomy" id="158383"/>
    <lineage>
        <taxon>Eukaryota</taxon>
        <taxon>Viridiplantae</taxon>
        <taxon>Streptophyta</taxon>
        <taxon>Embryophyta</taxon>
        <taxon>Tracheophyta</taxon>
        <taxon>Spermatophyta</taxon>
        <taxon>Magnoliopsida</taxon>
        <taxon>eudicotyledons</taxon>
        <taxon>Gunneridae</taxon>
        <taxon>Pentapetalae</taxon>
        <taxon>asterids</taxon>
        <taxon>lamiids</taxon>
        <taxon>Lamiales</taxon>
        <taxon>Oleaceae</taxon>
        <taxon>Oleeae</taxon>
        <taxon>Olea</taxon>
    </lineage>
</organism>
<dbReference type="Gramene" id="OE9A021249T1">
    <property type="protein sequence ID" value="OE9A021249C1"/>
    <property type="gene ID" value="OE9A021249"/>
</dbReference>
<evidence type="ECO:0000313" key="1">
    <source>
        <dbReference type="EMBL" id="CAA2976275.1"/>
    </source>
</evidence>
<accession>A0A8S0RBV6</accession>
<comment type="caution">
    <text evidence="1">The sequence shown here is derived from an EMBL/GenBank/DDBJ whole genome shotgun (WGS) entry which is preliminary data.</text>
</comment>
<dbReference type="AlphaFoldDB" id="A0A8S0RBV6"/>
<keyword evidence="2" id="KW-1185">Reference proteome</keyword>